<accession>A0A0G0PTQ7</accession>
<dbReference type="Pfam" id="PF09685">
    <property type="entry name" value="MamF_MmsF"/>
    <property type="match status" value="1"/>
</dbReference>
<dbReference type="PANTHER" id="PTHR36460:SF1">
    <property type="entry name" value="UPF0132 DOMAIN PROTEIN (AFU_ORTHOLOGUE AFUA_3G10255)"/>
    <property type="match status" value="1"/>
</dbReference>
<dbReference type="InterPro" id="IPR019109">
    <property type="entry name" value="MamF_MmsF"/>
</dbReference>
<evidence type="ECO:0000256" key="2">
    <source>
        <dbReference type="ARBA" id="ARBA00022692"/>
    </source>
</evidence>
<feature type="transmembrane region" description="Helical" evidence="5">
    <location>
        <begin position="16"/>
        <end position="35"/>
    </location>
</feature>
<dbReference type="STRING" id="1618572.UT17_C0001G0085"/>
<sequence>MATTTSSGTGLKKETAAALCTLLGPTLVVPVLFILLEKDEFVKFWAFQSIVVYLALFILNWVLVLTIFLIFLTPLVFILGVVLWLVMTYKAWQGDKWEVPFIGKLAGNLMKKS</sequence>
<dbReference type="PANTHER" id="PTHR36460">
    <property type="entry name" value="UPF0132 DOMAIN PROTEIN (AFU_ORTHOLOGUE AFUA_3G10255)"/>
    <property type="match status" value="1"/>
</dbReference>
<proteinExistence type="predicted"/>
<dbReference type="EMBL" id="LBVU01000001">
    <property type="protein sequence ID" value="KKQ92706.1"/>
    <property type="molecule type" value="Genomic_DNA"/>
</dbReference>
<reference evidence="6 7" key="1">
    <citation type="journal article" date="2015" name="Nature">
        <title>rRNA introns, odd ribosomes, and small enigmatic genomes across a large radiation of phyla.</title>
        <authorList>
            <person name="Brown C.T."/>
            <person name="Hug L.A."/>
            <person name="Thomas B.C."/>
            <person name="Sharon I."/>
            <person name="Castelle C.J."/>
            <person name="Singh A."/>
            <person name="Wilkins M.J."/>
            <person name="Williams K.H."/>
            <person name="Banfield J.F."/>
        </authorList>
    </citation>
    <scope>NUCLEOTIDE SEQUENCE [LARGE SCALE GENOMIC DNA]</scope>
</reference>
<evidence type="ECO:0000313" key="6">
    <source>
        <dbReference type="EMBL" id="KKQ92706.1"/>
    </source>
</evidence>
<feature type="transmembrane region" description="Helical" evidence="5">
    <location>
        <begin position="67"/>
        <end position="87"/>
    </location>
</feature>
<protein>
    <recommendedName>
        <fullName evidence="8">DUF4870 domain-containing protein</fullName>
    </recommendedName>
</protein>
<organism evidence="6 7">
    <name type="scientific">Candidatus Woesebacteria bacterium GW2011_GWB1_39_10</name>
    <dbReference type="NCBI Taxonomy" id="1618572"/>
    <lineage>
        <taxon>Bacteria</taxon>
        <taxon>Candidatus Woeseibacteriota</taxon>
    </lineage>
</organism>
<evidence type="ECO:0000256" key="4">
    <source>
        <dbReference type="ARBA" id="ARBA00023136"/>
    </source>
</evidence>
<keyword evidence="4 5" id="KW-0472">Membrane</keyword>
<evidence type="ECO:0000256" key="1">
    <source>
        <dbReference type="ARBA" id="ARBA00004141"/>
    </source>
</evidence>
<keyword evidence="2 5" id="KW-0812">Transmembrane</keyword>
<comment type="caution">
    <text evidence="6">The sequence shown here is derived from an EMBL/GenBank/DDBJ whole genome shotgun (WGS) entry which is preliminary data.</text>
</comment>
<comment type="subcellular location">
    <subcellularLocation>
        <location evidence="1">Membrane</location>
        <topology evidence="1">Multi-pass membrane protein</topology>
    </subcellularLocation>
</comment>
<evidence type="ECO:0008006" key="8">
    <source>
        <dbReference type="Google" id="ProtNLM"/>
    </source>
</evidence>
<dbReference type="Proteomes" id="UP000034774">
    <property type="component" value="Unassembled WGS sequence"/>
</dbReference>
<feature type="transmembrane region" description="Helical" evidence="5">
    <location>
        <begin position="42"/>
        <end position="61"/>
    </location>
</feature>
<gene>
    <name evidence="6" type="ORF">UT17_C0001G0085</name>
</gene>
<dbReference type="GO" id="GO:0016020">
    <property type="term" value="C:membrane"/>
    <property type="evidence" value="ECO:0007669"/>
    <property type="project" value="UniProtKB-SubCell"/>
</dbReference>
<keyword evidence="3 5" id="KW-1133">Transmembrane helix</keyword>
<name>A0A0G0PTQ7_9BACT</name>
<evidence type="ECO:0000313" key="7">
    <source>
        <dbReference type="Proteomes" id="UP000034774"/>
    </source>
</evidence>
<evidence type="ECO:0000256" key="5">
    <source>
        <dbReference type="SAM" id="Phobius"/>
    </source>
</evidence>
<evidence type="ECO:0000256" key="3">
    <source>
        <dbReference type="ARBA" id="ARBA00022989"/>
    </source>
</evidence>
<dbReference type="AlphaFoldDB" id="A0A0G0PTQ7"/>